<evidence type="ECO:0000313" key="1">
    <source>
        <dbReference type="EMBL" id="BCI68606.1"/>
    </source>
</evidence>
<name>A0A6S6PPA2_ACEAC</name>
<sequence>MVSEDCFRRLFVKNEALKLCIRPELSVEGKAFIRHADSLDFNPREGLALR</sequence>
<dbReference type="AlphaFoldDB" id="A0A6S6PPA2"/>
<proteinExistence type="predicted"/>
<reference evidence="1 2" key="1">
    <citation type="submission" date="2020-07" db="EMBL/GenBank/DDBJ databases">
        <title>Complete Genome Sequence of an acetic acid bacterium, Acetobacter aceti JCM20276.</title>
        <authorList>
            <person name="Hirose Y."/>
            <person name="Mihara H."/>
        </authorList>
    </citation>
    <scope>NUCLEOTIDE SEQUENCE [LARGE SCALE GENOMIC DNA]</scope>
    <source>
        <strain evidence="1 2">JCM20276</strain>
    </source>
</reference>
<organism evidence="1 2">
    <name type="scientific">Acetobacter aceti</name>
    <dbReference type="NCBI Taxonomy" id="435"/>
    <lineage>
        <taxon>Bacteria</taxon>
        <taxon>Pseudomonadati</taxon>
        <taxon>Pseudomonadota</taxon>
        <taxon>Alphaproteobacteria</taxon>
        <taxon>Acetobacterales</taxon>
        <taxon>Acetobacteraceae</taxon>
        <taxon>Acetobacter</taxon>
        <taxon>Acetobacter subgen. Acetobacter</taxon>
    </lineage>
</organism>
<dbReference type="EMBL" id="AP023326">
    <property type="protein sequence ID" value="BCI68606.1"/>
    <property type="molecule type" value="Genomic_DNA"/>
</dbReference>
<accession>A0A6S6PPA2</accession>
<gene>
    <name evidence="1" type="ORF">AAJCM20276_32300</name>
</gene>
<protein>
    <submittedName>
        <fullName evidence="1">Uncharacterized protein</fullName>
    </submittedName>
</protein>
<dbReference type="Proteomes" id="UP000515220">
    <property type="component" value="Chromosome"/>
</dbReference>
<evidence type="ECO:0000313" key="2">
    <source>
        <dbReference type="Proteomes" id="UP000515220"/>
    </source>
</evidence>